<dbReference type="CDD" id="cd07570">
    <property type="entry name" value="GAT_Gln-NAD-synth"/>
    <property type="match status" value="1"/>
</dbReference>
<dbReference type="Pfam" id="PF02540">
    <property type="entry name" value="NAD_synthase"/>
    <property type="match status" value="1"/>
</dbReference>
<dbReference type="GO" id="GO:0003952">
    <property type="term" value="F:NAD+ synthase (glutamine-hydrolyzing) activity"/>
    <property type="evidence" value="ECO:0007669"/>
    <property type="project" value="UniProtKB-UniRule"/>
</dbReference>
<dbReference type="PANTHER" id="PTHR23090:SF9">
    <property type="entry name" value="GLUTAMINE-DEPENDENT NAD(+) SYNTHETASE"/>
    <property type="match status" value="1"/>
</dbReference>
<sequence length="694" mass="79170">MDFEHNKANIIDSIKQAEEAGATIRFGSELEIPGYGCEDYFLEMDTINHSWEVLAEIIEEGWTDNIICDIGVPVYHKSFLYNCRAIVYKRRIHLLRPKTSLNNERGKYENRYFTEWTDLEELVDFDLPEEIKAVTNQEQVKLGVAILNFLDCKMIHEVGTEFQDNQRLANFMKKNSYQKNLDGEEDRINIVLNSTCTFHSLGRLQDKIDKILEHSSSFGAAYVVSNQIGCDGSQLICDGGSMIVSNGKVIAKGSHFNLKTCEGVISPIDLDEISNSQKSTEHNVLNDRDLFINKVEIPLYVCKSSSRGVPFYENINRTLSLPEEISLSCAHWLWNFLIRSEAKGFLLPLSGGLDSACVCTICFSLCRLIFQDISDDENSPTLNSLRRVIRDDSFVPTSPQEICEEILSCYYLGTENSSSRTYQRAFELSQEIGCKFDKCKIDGLYDSSLGIFTDLFQRHPRYLCQGGTEEEDLALQNIQARVRKIFASFIAESNSFDRNDEGYLQILSTTNVDEALTGNITKYDNSSGTLNPIGGLNKDDLRKFLEYAKEEFGLDSLQSILDANPTPELRPSDDIEKDSTQIDEQDLGLTYSQLNVLGRLRTVERCGPVSMFSKLTEVWFDLSPSEIAQKVKIFFTLYSKNRHKAFSLAPSLCISQYEVDIKYDYRQSLYNDEWSFQFKRIDQMVDELDKEDLV</sequence>
<keyword evidence="3 7" id="KW-0436">Ligase</keyword>
<dbReference type="PIRSF" id="PIRSF006630">
    <property type="entry name" value="NADS_GAT"/>
    <property type="match status" value="1"/>
</dbReference>
<comment type="pathway">
    <text evidence="1 7">Cofactor biosynthesis; NAD(+) biosynthesis; NAD(+) from deamido-NAD(+) (L-Gln route): step 1/1.</text>
</comment>
<dbReference type="Gene3D" id="3.60.110.10">
    <property type="entry name" value="Carbon-nitrogen hydrolase"/>
    <property type="match status" value="1"/>
</dbReference>
<dbReference type="InterPro" id="IPR003694">
    <property type="entry name" value="NAD_synthase"/>
</dbReference>
<organism evidence="9 10">
    <name type="scientific">Euplotes crassus</name>
    <dbReference type="NCBI Taxonomy" id="5936"/>
    <lineage>
        <taxon>Eukaryota</taxon>
        <taxon>Sar</taxon>
        <taxon>Alveolata</taxon>
        <taxon>Ciliophora</taxon>
        <taxon>Intramacronucleata</taxon>
        <taxon>Spirotrichea</taxon>
        <taxon>Hypotrichia</taxon>
        <taxon>Euplotida</taxon>
        <taxon>Euplotidae</taxon>
        <taxon>Moneuplotes</taxon>
    </lineage>
</organism>
<evidence type="ECO:0000256" key="3">
    <source>
        <dbReference type="ARBA" id="ARBA00022598"/>
    </source>
</evidence>
<evidence type="ECO:0000256" key="7">
    <source>
        <dbReference type="PIRNR" id="PIRNR006630"/>
    </source>
</evidence>
<keyword evidence="5 7" id="KW-0067">ATP-binding</keyword>
<dbReference type="GO" id="GO:0009435">
    <property type="term" value="P:NAD+ biosynthetic process"/>
    <property type="evidence" value="ECO:0007669"/>
    <property type="project" value="UniProtKB-UniRule"/>
</dbReference>
<protein>
    <recommendedName>
        <fullName evidence="7">Glutamine-dependent NAD(+) synthetase</fullName>
        <ecNumber evidence="7">6.3.5.1</ecNumber>
    </recommendedName>
    <alternativeName>
        <fullName evidence="7">NAD(+) synthase [glutamine-hydrolyzing]</fullName>
    </alternativeName>
</protein>
<proteinExistence type="inferred from homology"/>
<comment type="catalytic activity">
    <reaction evidence="7">
        <text>deamido-NAD(+) + L-glutamine + ATP + H2O = L-glutamate + AMP + diphosphate + NAD(+) + H(+)</text>
        <dbReference type="Rhea" id="RHEA:24384"/>
        <dbReference type="ChEBI" id="CHEBI:15377"/>
        <dbReference type="ChEBI" id="CHEBI:15378"/>
        <dbReference type="ChEBI" id="CHEBI:29985"/>
        <dbReference type="ChEBI" id="CHEBI:30616"/>
        <dbReference type="ChEBI" id="CHEBI:33019"/>
        <dbReference type="ChEBI" id="CHEBI:57540"/>
        <dbReference type="ChEBI" id="CHEBI:58359"/>
        <dbReference type="ChEBI" id="CHEBI:58437"/>
        <dbReference type="ChEBI" id="CHEBI:456215"/>
        <dbReference type="EC" id="6.3.5.1"/>
    </reaction>
</comment>
<dbReference type="EMBL" id="CAMPGE010030376">
    <property type="protein sequence ID" value="CAI2387896.1"/>
    <property type="molecule type" value="Genomic_DNA"/>
</dbReference>
<accession>A0AAD1Y9I2</accession>
<dbReference type="GO" id="GO:0005737">
    <property type="term" value="C:cytoplasm"/>
    <property type="evidence" value="ECO:0007669"/>
    <property type="project" value="InterPro"/>
</dbReference>
<evidence type="ECO:0000256" key="6">
    <source>
        <dbReference type="ARBA" id="ARBA00023027"/>
    </source>
</evidence>
<dbReference type="EC" id="6.3.5.1" evidence="7"/>
<dbReference type="InterPro" id="IPR014729">
    <property type="entry name" value="Rossmann-like_a/b/a_fold"/>
</dbReference>
<dbReference type="CDD" id="cd00553">
    <property type="entry name" value="NAD_synthase"/>
    <property type="match status" value="1"/>
</dbReference>
<evidence type="ECO:0000256" key="2">
    <source>
        <dbReference type="ARBA" id="ARBA00007145"/>
    </source>
</evidence>
<dbReference type="SUPFAM" id="SSF56317">
    <property type="entry name" value="Carbon-nitrogen hydrolase"/>
    <property type="match status" value="2"/>
</dbReference>
<comment type="caution">
    <text evidence="9">The sequence shown here is derived from an EMBL/GenBank/DDBJ whole genome shotgun (WGS) entry which is preliminary data.</text>
</comment>
<dbReference type="GO" id="GO:0005524">
    <property type="term" value="F:ATP binding"/>
    <property type="evidence" value="ECO:0007669"/>
    <property type="project" value="UniProtKB-UniRule"/>
</dbReference>
<dbReference type="PANTHER" id="PTHR23090">
    <property type="entry name" value="NH 3 /GLUTAMINE-DEPENDENT NAD + SYNTHETASE"/>
    <property type="match status" value="1"/>
</dbReference>
<evidence type="ECO:0000256" key="5">
    <source>
        <dbReference type="ARBA" id="ARBA00022840"/>
    </source>
</evidence>
<gene>
    <name evidence="9" type="ORF">ECRASSUSDP1_LOCUS29530</name>
</gene>
<dbReference type="GO" id="GO:0004359">
    <property type="term" value="F:glutaminase activity"/>
    <property type="evidence" value="ECO:0007669"/>
    <property type="project" value="InterPro"/>
</dbReference>
<dbReference type="InterPro" id="IPR014445">
    <property type="entry name" value="Gln-dep_NAD_synthase"/>
</dbReference>
<dbReference type="FunFam" id="3.40.50.620:FF:000036">
    <property type="entry name" value="Glutamine-dependent NAD(+) synthetase"/>
    <property type="match status" value="1"/>
</dbReference>
<feature type="domain" description="CN hydrolase" evidence="8">
    <location>
        <begin position="1"/>
        <end position="272"/>
    </location>
</feature>
<name>A0AAD1Y9I2_EUPCR</name>
<evidence type="ECO:0000259" key="8">
    <source>
        <dbReference type="PROSITE" id="PS50263"/>
    </source>
</evidence>
<evidence type="ECO:0000256" key="1">
    <source>
        <dbReference type="ARBA" id="ARBA00005188"/>
    </source>
</evidence>
<keyword evidence="4 7" id="KW-0547">Nucleotide-binding</keyword>
<comment type="similarity">
    <text evidence="2 7">In the C-terminal section; belongs to the NAD synthetase family.</text>
</comment>
<dbReference type="SUPFAM" id="SSF52402">
    <property type="entry name" value="Adenine nucleotide alpha hydrolases-like"/>
    <property type="match status" value="1"/>
</dbReference>
<dbReference type="PROSITE" id="PS50263">
    <property type="entry name" value="CN_HYDROLASE"/>
    <property type="match status" value="1"/>
</dbReference>
<dbReference type="Gene3D" id="3.40.50.620">
    <property type="entry name" value="HUPs"/>
    <property type="match status" value="1"/>
</dbReference>
<keyword evidence="6 7" id="KW-0520">NAD</keyword>
<evidence type="ECO:0000313" key="10">
    <source>
        <dbReference type="Proteomes" id="UP001295684"/>
    </source>
</evidence>
<dbReference type="InterPro" id="IPR022310">
    <property type="entry name" value="NAD/GMP_synthase"/>
</dbReference>
<evidence type="ECO:0000313" key="9">
    <source>
        <dbReference type="EMBL" id="CAI2387896.1"/>
    </source>
</evidence>
<dbReference type="AlphaFoldDB" id="A0AAD1Y9I2"/>
<dbReference type="Proteomes" id="UP001295684">
    <property type="component" value="Unassembled WGS sequence"/>
</dbReference>
<dbReference type="Pfam" id="PF00795">
    <property type="entry name" value="CN_hydrolase"/>
    <property type="match status" value="1"/>
</dbReference>
<dbReference type="InterPro" id="IPR036526">
    <property type="entry name" value="C-N_Hydrolase_sf"/>
</dbReference>
<reference evidence="9" key="1">
    <citation type="submission" date="2023-07" db="EMBL/GenBank/DDBJ databases">
        <authorList>
            <consortium name="AG Swart"/>
            <person name="Singh M."/>
            <person name="Singh A."/>
            <person name="Seah K."/>
            <person name="Emmerich C."/>
        </authorList>
    </citation>
    <scope>NUCLEOTIDE SEQUENCE</scope>
    <source>
        <strain evidence="9">DP1</strain>
    </source>
</reference>
<keyword evidence="10" id="KW-1185">Reference proteome</keyword>
<dbReference type="InterPro" id="IPR003010">
    <property type="entry name" value="C-N_Hydrolase"/>
</dbReference>
<evidence type="ECO:0000256" key="4">
    <source>
        <dbReference type="ARBA" id="ARBA00022741"/>
    </source>
</evidence>